<evidence type="ECO:0000313" key="2">
    <source>
        <dbReference type="EMBL" id="EFE43975.1"/>
    </source>
</evidence>
<protein>
    <submittedName>
        <fullName evidence="2">Uncharacterized protein</fullName>
    </submittedName>
</protein>
<comment type="caution">
    <text evidence="2">The sequence shown here is derived from an EMBL/GenBank/DDBJ whole genome shotgun (WGS) entry which is preliminary data.</text>
</comment>
<feature type="compositionally biased region" description="Basic and acidic residues" evidence="1">
    <location>
        <begin position="63"/>
        <end position="74"/>
    </location>
</feature>
<dbReference type="RefSeq" id="XP_003024586.1">
    <property type="nucleotide sequence ID" value="XM_003024540.1"/>
</dbReference>
<organism evidence="2 3">
    <name type="scientific">Trichophyton verrucosum (strain HKI 0517)</name>
    <dbReference type="NCBI Taxonomy" id="663202"/>
    <lineage>
        <taxon>Eukaryota</taxon>
        <taxon>Fungi</taxon>
        <taxon>Dikarya</taxon>
        <taxon>Ascomycota</taxon>
        <taxon>Pezizomycotina</taxon>
        <taxon>Eurotiomycetes</taxon>
        <taxon>Eurotiomycetidae</taxon>
        <taxon>Onygenales</taxon>
        <taxon>Arthrodermataceae</taxon>
        <taxon>Trichophyton</taxon>
    </lineage>
</organism>
<dbReference type="GeneID" id="9579910"/>
<dbReference type="Proteomes" id="UP000008383">
    <property type="component" value="Unassembled WGS sequence"/>
</dbReference>
<name>D4D2J3_TRIVH</name>
<evidence type="ECO:0000313" key="3">
    <source>
        <dbReference type="Proteomes" id="UP000008383"/>
    </source>
</evidence>
<feature type="region of interest" description="Disordered" evidence="1">
    <location>
        <begin position="1"/>
        <end position="74"/>
    </location>
</feature>
<dbReference type="AlphaFoldDB" id="D4D2J3"/>
<accession>D4D2J3</accession>
<feature type="compositionally biased region" description="Basic and acidic residues" evidence="1">
    <location>
        <begin position="36"/>
        <end position="45"/>
    </location>
</feature>
<feature type="region of interest" description="Disordered" evidence="1">
    <location>
        <begin position="86"/>
        <end position="117"/>
    </location>
</feature>
<dbReference type="HOGENOM" id="CLU_2086543_0_0_1"/>
<dbReference type="KEGG" id="tve:TRV_01298"/>
<keyword evidence="3" id="KW-1185">Reference proteome</keyword>
<reference evidence="3" key="1">
    <citation type="journal article" date="2011" name="Genome Biol.">
        <title>Comparative and functional genomics provide insights into the pathogenicity of dermatophytic fungi.</title>
        <authorList>
            <person name="Burmester A."/>
            <person name="Shelest E."/>
            <person name="Gloeckner G."/>
            <person name="Heddergott C."/>
            <person name="Schindler S."/>
            <person name="Staib P."/>
            <person name="Heidel A."/>
            <person name="Felder M."/>
            <person name="Petzold A."/>
            <person name="Szafranski K."/>
            <person name="Feuermann M."/>
            <person name="Pedruzzi I."/>
            <person name="Priebe S."/>
            <person name="Groth M."/>
            <person name="Winkler R."/>
            <person name="Li W."/>
            <person name="Kniemeyer O."/>
            <person name="Schroeckh V."/>
            <person name="Hertweck C."/>
            <person name="Hube B."/>
            <person name="White T.C."/>
            <person name="Platzer M."/>
            <person name="Guthke R."/>
            <person name="Heitman J."/>
            <person name="Woestemeyer J."/>
            <person name="Zipfel P.F."/>
            <person name="Monod M."/>
            <person name="Brakhage A.A."/>
        </authorList>
    </citation>
    <scope>NUCLEOTIDE SEQUENCE [LARGE SCALE GENOMIC DNA]</scope>
    <source>
        <strain evidence="3">HKI 0517</strain>
    </source>
</reference>
<feature type="compositionally biased region" description="Basic residues" evidence="1">
    <location>
        <begin position="104"/>
        <end position="117"/>
    </location>
</feature>
<gene>
    <name evidence="2" type="ORF">TRV_01298</name>
</gene>
<feature type="compositionally biased region" description="Basic and acidic residues" evidence="1">
    <location>
        <begin position="1"/>
        <end position="19"/>
    </location>
</feature>
<evidence type="ECO:0000256" key="1">
    <source>
        <dbReference type="SAM" id="MobiDB-lite"/>
    </source>
</evidence>
<sequence length="117" mass="13532">MDGTDGKRQVDQWGKEGRKEKKRNKMKQYRNTARQAGREKKKPGPGEEEEEKEETSRRSIHWKGADGEEKGGDIKRCITSSQCIKISNQSKDQSKPDQTIPIAKVKRRKKTKKEKGY</sequence>
<dbReference type="EMBL" id="ACYE01000071">
    <property type="protein sequence ID" value="EFE43975.1"/>
    <property type="molecule type" value="Genomic_DNA"/>
</dbReference>
<proteinExistence type="predicted"/>